<evidence type="ECO:0000313" key="1">
    <source>
        <dbReference type="Ensembl" id="ENSNNAP00000029738.1"/>
    </source>
</evidence>
<sequence length="113" mass="12746">MIKMANLIFLKQVNLPHLIDAQKQLLFVPLSEVESKQIILIMASGKIPGLDAFPIQEFYQLHLTRLILQLYQRSHSGKDHTPSANYHPILLINIDTKILTAVLANITSDIVCC</sequence>
<reference evidence="1" key="1">
    <citation type="submission" date="2025-08" db="UniProtKB">
        <authorList>
            <consortium name="Ensembl"/>
        </authorList>
    </citation>
    <scope>IDENTIFICATION</scope>
</reference>
<reference evidence="1" key="2">
    <citation type="submission" date="2025-09" db="UniProtKB">
        <authorList>
            <consortium name="Ensembl"/>
        </authorList>
    </citation>
    <scope>IDENTIFICATION</scope>
</reference>
<evidence type="ECO:0000313" key="2">
    <source>
        <dbReference type="Proteomes" id="UP000694559"/>
    </source>
</evidence>
<dbReference type="OrthoDB" id="407509at2759"/>
<keyword evidence="2" id="KW-1185">Reference proteome</keyword>
<accession>A0A8C6YGS2</accession>
<proteinExistence type="predicted"/>
<protein>
    <submittedName>
        <fullName evidence="1">Uncharacterized protein</fullName>
    </submittedName>
</protein>
<dbReference type="Ensembl" id="ENSNNAT00000031200.1">
    <property type="protein sequence ID" value="ENSNNAP00000029738.1"/>
    <property type="gene ID" value="ENSNNAG00000019061.1"/>
</dbReference>
<dbReference type="AlphaFoldDB" id="A0A8C6YGS2"/>
<dbReference type="Proteomes" id="UP000694559">
    <property type="component" value="Unplaced"/>
</dbReference>
<organism evidence="1 2">
    <name type="scientific">Naja naja</name>
    <name type="common">Indian cobra</name>
    <dbReference type="NCBI Taxonomy" id="35670"/>
    <lineage>
        <taxon>Eukaryota</taxon>
        <taxon>Metazoa</taxon>
        <taxon>Chordata</taxon>
        <taxon>Craniata</taxon>
        <taxon>Vertebrata</taxon>
        <taxon>Euteleostomi</taxon>
        <taxon>Lepidosauria</taxon>
        <taxon>Squamata</taxon>
        <taxon>Bifurcata</taxon>
        <taxon>Unidentata</taxon>
        <taxon>Episquamata</taxon>
        <taxon>Toxicofera</taxon>
        <taxon>Serpentes</taxon>
        <taxon>Colubroidea</taxon>
        <taxon>Elapidae</taxon>
        <taxon>Elapinae</taxon>
        <taxon>Naja</taxon>
    </lineage>
</organism>
<name>A0A8C6YGS2_NAJNA</name>